<gene>
    <name evidence="3" type="ORF">GNZ21_13290</name>
</gene>
<evidence type="ECO:0000313" key="3">
    <source>
        <dbReference type="EMBL" id="MVT27311.1"/>
    </source>
</evidence>
<name>A0A7K1UMQ3_9MICC</name>
<evidence type="ECO:0000256" key="1">
    <source>
        <dbReference type="SAM" id="MobiDB-lite"/>
    </source>
</evidence>
<evidence type="ECO:0000313" key="4">
    <source>
        <dbReference type="Proteomes" id="UP000460157"/>
    </source>
</evidence>
<dbReference type="Proteomes" id="UP000460157">
    <property type="component" value="Unassembled WGS sequence"/>
</dbReference>
<sequence length="354" mass="40373">MNGQWASSAQRRWAAAMSAPLLVLATGCAQEPAPAPPVAQQAQEQSPLPAEEPEESEEPQLPESTEEDDGLYRLSERPDFPQLQERIRGLEQQYYSAYADGSIYELTPAGDDYLGDYYAWGFVTEINDYYLEMLDADEVTSEDPAELDEYIEQTLGYLDELEKRFTEGRLLNVPAEDPDDWYEYDERHPEFYEWEQQAAAYAPRPDSSGAYWDAGEELAAIFGLEVEYDFDEVVCLDVRDNTRDTGYYCEATPEVIYLNDEHIYIESNVRHVWWYEVVRHEIAHHQIHMKCGSMAPPIAEGQVEAVTSAYAVLFLGADRETLELGEEPGSEYLMTDESFEIAQAIGDEHCFELP</sequence>
<feature type="compositionally biased region" description="Low complexity" evidence="1">
    <location>
        <begin position="38"/>
        <end position="49"/>
    </location>
</feature>
<dbReference type="OrthoDB" id="4991144at2"/>
<protein>
    <submittedName>
        <fullName evidence="3">Uncharacterized protein</fullName>
    </submittedName>
</protein>
<organism evidence="3 4">
    <name type="scientific">Nesterenkonia alkaliphila</name>
    <dbReference type="NCBI Taxonomy" id="1463631"/>
    <lineage>
        <taxon>Bacteria</taxon>
        <taxon>Bacillati</taxon>
        <taxon>Actinomycetota</taxon>
        <taxon>Actinomycetes</taxon>
        <taxon>Micrococcales</taxon>
        <taxon>Micrococcaceae</taxon>
        <taxon>Nesterenkonia</taxon>
    </lineage>
</organism>
<accession>A0A7K1UMQ3</accession>
<dbReference type="EMBL" id="WRPM01000097">
    <property type="protein sequence ID" value="MVT27311.1"/>
    <property type="molecule type" value="Genomic_DNA"/>
</dbReference>
<proteinExistence type="predicted"/>
<keyword evidence="2" id="KW-0732">Signal</keyword>
<dbReference type="RefSeq" id="WP_157325146.1">
    <property type="nucleotide sequence ID" value="NZ_BMFX01000003.1"/>
</dbReference>
<feature type="chain" id="PRO_5039562149" evidence="2">
    <location>
        <begin position="30"/>
        <end position="354"/>
    </location>
</feature>
<comment type="caution">
    <text evidence="3">The sequence shown here is derived from an EMBL/GenBank/DDBJ whole genome shotgun (WGS) entry which is preliminary data.</text>
</comment>
<reference evidence="3 4" key="1">
    <citation type="submission" date="2019-12" db="EMBL/GenBank/DDBJ databases">
        <title>Nesterenkonia muleiensis sp. nov., a novel actinobacterium isolated from sap of Populus euphratica.</title>
        <authorList>
            <person name="Wang R."/>
        </authorList>
    </citation>
    <scope>NUCLEOTIDE SEQUENCE [LARGE SCALE GENOMIC DNA]</scope>
    <source>
        <strain evidence="3 4">F10</strain>
    </source>
</reference>
<feature type="compositionally biased region" description="Acidic residues" evidence="1">
    <location>
        <begin position="51"/>
        <end position="69"/>
    </location>
</feature>
<feature type="region of interest" description="Disordered" evidence="1">
    <location>
        <begin position="31"/>
        <end position="69"/>
    </location>
</feature>
<keyword evidence="4" id="KW-1185">Reference proteome</keyword>
<feature type="signal peptide" evidence="2">
    <location>
        <begin position="1"/>
        <end position="29"/>
    </location>
</feature>
<evidence type="ECO:0000256" key="2">
    <source>
        <dbReference type="SAM" id="SignalP"/>
    </source>
</evidence>
<dbReference type="AlphaFoldDB" id="A0A7K1UMQ3"/>